<dbReference type="GO" id="GO:0003684">
    <property type="term" value="F:damaged DNA binding"/>
    <property type="evidence" value="ECO:0007669"/>
    <property type="project" value="InterPro"/>
</dbReference>
<keyword evidence="4 13" id="KW-0863">Zinc-finger</keyword>
<dbReference type="Gene3D" id="3.40.50.300">
    <property type="entry name" value="P-loop containing nucleotide triphosphate hydrolases"/>
    <property type="match status" value="1"/>
</dbReference>
<dbReference type="InterPro" id="IPR004504">
    <property type="entry name" value="DNA_repair_RadA"/>
</dbReference>
<evidence type="ECO:0000256" key="11">
    <source>
        <dbReference type="HAMAP-Rule" id="MF_01498"/>
    </source>
</evidence>
<dbReference type="GO" id="GO:0000725">
    <property type="term" value="P:recombinational repair"/>
    <property type="evidence" value="ECO:0007669"/>
    <property type="project" value="UniProtKB-UniRule"/>
</dbReference>
<dbReference type="PROSITE" id="PS50162">
    <property type="entry name" value="RECA_2"/>
    <property type="match status" value="1"/>
</dbReference>
<dbReference type="PRINTS" id="PR01874">
    <property type="entry name" value="DNAREPAIRADA"/>
</dbReference>
<feature type="short sequence motif" description="RadA KNRFG motif" evidence="11">
    <location>
        <begin position="258"/>
        <end position="262"/>
    </location>
</feature>
<comment type="domain">
    <text evidence="11">The middle region has homology to RecA with ATPase motifs including the RadA KNRFG motif, while the C-terminus is homologous to Lon protease.</text>
</comment>
<dbReference type="EMBL" id="RAPY01000005">
    <property type="protein sequence ID" value="RKE45474.1"/>
    <property type="molecule type" value="Genomic_DNA"/>
</dbReference>
<dbReference type="InterPro" id="IPR027417">
    <property type="entry name" value="P-loop_NTPase"/>
</dbReference>
<keyword evidence="6 13" id="KW-0862">Zinc</keyword>
<dbReference type="SUPFAM" id="SSF52540">
    <property type="entry name" value="P-loop containing nucleoside triphosphate hydrolases"/>
    <property type="match status" value="1"/>
</dbReference>
<comment type="function">
    <text evidence="13">DNA-dependent ATPase involved in processing of recombination intermediates, plays a role in repairing DNA breaks. Stimulates the branch migration of RecA-mediated strand transfer reactions, allowing the 3' invading strand to extend heteroduplex DNA faster. Binds ssDNA in the presence of ADP but not other nucleotides, has ATPase activity that is stimulated by ssDNA and various branched DNA structures, but inhibited by SSB. Does not have RecA's homology-searching function.</text>
</comment>
<dbReference type="InterPro" id="IPR014721">
    <property type="entry name" value="Ribsml_uS5_D2-typ_fold_subgr"/>
</dbReference>
<dbReference type="GO" id="GO:0005829">
    <property type="term" value="C:cytosol"/>
    <property type="evidence" value="ECO:0007669"/>
    <property type="project" value="TreeGrafter"/>
</dbReference>
<dbReference type="InterPro" id="IPR020568">
    <property type="entry name" value="Ribosomal_Su5_D2-typ_SF"/>
</dbReference>
<keyword evidence="7 11" id="KW-0067">ATP-binding</keyword>
<keyword evidence="1 11" id="KW-0479">Metal-binding</keyword>
<evidence type="ECO:0000256" key="2">
    <source>
        <dbReference type="ARBA" id="ARBA00022741"/>
    </source>
</evidence>
<dbReference type="Pfam" id="PF13541">
    <property type="entry name" value="ChlI"/>
    <property type="match status" value="1"/>
</dbReference>
<feature type="domain" description="RecA family profile 1" evidence="14">
    <location>
        <begin position="73"/>
        <end position="221"/>
    </location>
</feature>
<dbReference type="RefSeq" id="WP_120261219.1">
    <property type="nucleotide sequence ID" value="NZ_RAPY01000005.1"/>
</dbReference>
<evidence type="ECO:0000256" key="12">
    <source>
        <dbReference type="NCBIfam" id="TIGR00416"/>
    </source>
</evidence>
<dbReference type="InterPro" id="IPR003593">
    <property type="entry name" value="AAA+_ATPase"/>
</dbReference>
<dbReference type="FunFam" id="3.40.50.300:FF:000050">
    <property type="entry name" value="DNA repair protein RadA"/>
    <property type="match status" value="1"/>
</dbReference>
<dbReference type="HAMAP" id="MF_01498">
    <property type="entry name" value="RadA_bact"/>
    <property type="match status" value="1"/>
</dbReference>
<dbReference type="GO" id="GO:0140664">
    <property type="term" value="F:ATP-dependent DNA damage sensor activity"/>
    <property type="evidence" value="ECO:0007669"/>
    <property type="project" value="InterPro"/>
</dbReference>
<dbReference type="GO" id="GO:0016787">
    <property type="term" value="F:hydrolase activity"/>
    <property type="evidence" value="ECO:0007669"/>
    <property type="project" value="UniProtKB-KW"/>
</dbReference>
<feature type="binding site" evidence="11">
    <location>
        <begin position="102"/>
        <end position="109"/>
    </location>
    <ligand>
        <name>ATP</name>
        <dbReference type="ChEBI" id="CHEBI:30616"/>
    </ligand>
</feature>
<evidence type="ECO:0000256" key="7">
    <source>
        <dbReference type="ARBA" id="ARBA00022840"/>
    </source>
</evidence>
<evidence type="ECO:0000313" key="15">
    <source>
        <dbReference type="EMBL" id="RKE45474.1"/>
    </source>
</evidence>
<keyword evidence="3 11" id="KW-0227">DNA damage</keyword>
<feature type="region of interest" description="Lon-protease-like" evidence="11">
    <location>
        <begin position="357"/>
        <end position="461"/>
    </location>
</feature>
<keyword evidence="8 11" id="KW-0346">Stress response</keyword>
<evidence type="ECO:0000259" key="14">
    <source>
        <dbReference type="PROSITE" id="PS50162"/>
    </source>
</evidence>
<evidence type="ECO:0000256" key="4">
    <source>
        <dbReference type="ARBA" id="ARBA00022771"/>
    </source>
</evidence>
<dbReference type="Pfam" id="PF13481">
    <property type="entry name" value="AAA_25"/>
    <property type="match status" value="1"/>
</dbReference>
<keyword evidence="10 11" id="KW-0234">DNA repair</keyword>
<organism evidence="15 16">
    <name type="scientific">Sphingobacterium detergens</name>
    <dbReference type="NCBI Taxonomy" id="1145106"/>
    <lineage>
        <taxon>Bacteria</taxon>
        <taxon>Pseudomonadati</taxon>
        <taxon>Bacteroidota</taxon>
        <taxon>Sphingobacteriia</taxon>
        <taxon>Sphingobacteriales</taxon>
        <taxon>Sphingobacteriaceae</taxon>
        <taxon>Sphingobacterium</taxon>
    </lineage>
</organism>
<comment type="similarity">
    <text evidence="11 13">Belongs to the RecA family. RadA subfamily.</text>
</comment>
<evidence type="ECO:0000256" key="9">
    <source>
        <dbReference type="ARBA" id="ARBA00023125"/>
    </source>
</evidence>
<dbReference type="CDD" id="cd01121">
    <property type="entry name" value="RadA_SMS_N"/>
    <property type="match status" value="1"/>
</dbReference>
<dbReference type="GO" id="GO:0005524">
    <property type="term" value="F:ATP binding"/>
    <property type="evidence" value="ECO:0007669"/>
    <property type="project" value="UniProtKB-UniRule"/>
</dbReference>
<evidence type="ECO:0000313" key="16">
    <source>
        <dbReference type="Proteomes" id="UP000286246"/>
    </source>
</evidence>
<keyword evidence="5" id="KW-0378">Hydrolase</keyword>
<dbReference type="OrthoDB" id="9803906at2"/>
<dbReference type="InterPro" id="IPR041166">
    <property type="entry name" value="Rubredoxin_2"/>
</dbReference>
<evidence type="ECO:0000256" key="10">
    <source>
        <dbReference type="ARBA" id="ARBA00023204"/>
    </source>
</evidence>
<gene>
    <name evidence="11" type="primary">radA</name>
    <name evidence="15" type="ORF">DFQ12_4549</name>
</gene>
<dbReference type="PANTHER" id="PTHR32472">
    <property type="entry name" value="DNA REPAIR PROTEIN RADA"/>
    <property type="match status" value="1"/>
</dbReference>
<dbReference type="SUPFAM" id="SSF54211">
    <property type="entry name" value="Ribosomal protein S5 domain 2-like"/>
    <property type="match status" value="1"/>
</dbReference>
<evidence type="ECO:0000256" key="5">
    <source>
        <dbReference type="ARBA" id="ARBA00022801"/>
    </source>
</evidence>
<name>A0A420ALY1_SPHD1</name>
<keyword evidence="16" id="KW-1185">Reference proteome</keyword>
<sequence length="461" mass="50620">MAKTKSAYFCQNCGYEASKWMGQCPSCKQWNSFVEEVVEKSSSKVPEWRSTTTTGNTKRANKAAIIHEIVYQDESRILTPDQEFNRVLGGGIVPGSLVLIGGEPGIGKSTLMLQLALSIPQVKTLYISGEESEQQIKMRAERLSQSSKANCYILTETSTQNIFKQIETVQPNVIVIDSIQTLHSAQIESAPGSVSQVRECTAELLRFAKETSTPVFIVGHITKDGSIAGPKVLEHMVDTVLQFEGDRHHVYRILRAVKNRFGSASELGIYEMQGSGLREVSNPSEIMISQRDEPVSGVSIAAMLEGMRPMMIEVQALVSNSAFGTAQRSSTGYDTKRLNMLLAVLEKRFGFRLSAQDVFLNIAGGLRVEDPAIDLAVIVAIISSQQDIPIKTSLTFAGEVGLSGEIRAVNRIEQRIQEAEKLGFDGIFISKFNTKGLDAKKYNIAIRPVAKLEDLFSALFG</sequence>
<dbReference type="SMART" id="SM00382">
    <property type="entry name" value="AAA"/>
    <property type="match status" value="1"/>
</dbReference>
<keyword evidence="2 11" id="KW-0547">Nucleotide-binding</keyword>
<proteinExistence type="inferred from homology"/>
<dbReference type="PANTHER" id="PTHR32472:SF10">
    <property type="entry name" value="DNA REPAIR PROTEIN RADA-LIKE PROTEIN"/>
    <property type="match status" value="1"/>
</dbReference>
<reference evidence="15 16" key="1">
    <citation type="submission" date="2018-09" db="EMBL/GenBank/DDBJ databases">
        <title>Genomic Encyclopedia of Type Strains, Phase III (KMG-III): the genomes of soil and plant-associated and newly described type strains.</title>
        <authorList>
            <person name="Whitman W."/>
        </authorList>
    </citation>
    <scope>NUCLEOTIDE SEQUENCE [LARGE SCALE GENOMIC DNA]</scope>
    <source>
        <strain evidence="15 16">CECT 7938</strain>
    </source>
</reference>
<accession>A0A420ALY1</accession>
<evidence type="ECO:0000256" key="6">
    <source>
        <dbReference type="ARBA" id="ARBA00022833"/>
    </source>
</evidence>
<evidence type="ECO:0000256" key="3">
    <source>
        <dbReference type="ARBA" id="ARBA00022763"/>
    </source>
</evidence>
<evidence type="ECO:0000256" key="1">
    <source>
        <dbReference type="ARBA" id="ARBA00022723"/>
    </source>
</evidence>
<dbReference type="InterPro" id="IPR020588">
    <property type="entry name" value="RecA_ATP-bd"/>
</dbReference>
<dbReference type="AlphaFoldDB" id="A0A420ALY1"/>
<dbReference type="GO" id="GO:0008270">
    <property type="term" value="F:zinc ion binding"/>
    <property type="evidence" value="ECO:0007669"/>
    <property type="project" value="UniProtKB-KW"/>
</dbReference>
<dbReference type="Proteomes" id="UP000286246">
    <property type="component" value="Unassembled WGS sequence"/>
</dbReference>
<keyword evidence="9 11" id="KW-0238">DNA-binding</keyword>
<protein>
    <recommendedName>
        <fullName evidence="11 12">DNA repair protein RadA</fullName>
    </recommendedName>
</protein>
<comment type="caution">
    <text evidence="15">The sequence shown here is derived from an EMBL/GenBank/DDBJ whole genome shotgun (WGS) entry which is preliminary data.</text>
</comment>
<evidence type="ECO:0000256" key="13">
    <source>
        <dbReference type="RuleBase" id="RU003555"/>
    </source>
</evidence>
<comment type="function">
    <text evidence="11">Plays a role in repairing double-strand DNA breaks, probably involving stabilizing or processing branched DNA or blocked replication forks.</text>
</comment>
<evidence type="ECO:0000256" key="8">
    <source>
        <dbReference type="ARBA" id="ARBA00023016"/>
    </source>
</evidence>
<dbReference type="NCBIfam" id="TIGR00416">
    <property type="entry name" value="sms"/>
    <property type="match status" value="1"/>
</dbReference>
<dbReference type="Pfam" id="PF18073">
    <property type="entry name" value="Zn_ribbon_LapB"/>
    <property type="match status" value="1"/>
</dbReference>
<dbReference type="Gene3D" id="3.30.230.10">
    <property type="match status" value="1"/>
</dbReference>